<dbReference type="InterPro" id="IPR015500">
    <property type="entry name" value="Peptidase_S8_subtilisin-rel"/>
</dbReference>
<reference evidence="9 10" key="1">
    <citation type="submission" date="2023-08" db="EMBL/GenBank/DDBJ databases">
        <title>Achromobacter seleniivolatilans sp. nov., isolated from seleniferous soil.</title>
        <authorList>
            <person name="Zhang S."/>
            <person name="Li K."/>
            <person name="Peng J."/>
            <person name="Zhao Q."/>
            <person name="Wang H."/>
            <person name="Guo Y."/>
        </authorList>
    </citation>
    <scope>NUCLEOTIDE SEQUENCE [LARGE SCALE GENOMIC DNA]</scope>
    <source>
        <strain evidence="9 10">R39</strain>
        <plasmid evidence="9 10">unnamed</plasmid>
    </source>
</reference>
<dbReference type="InterPro" id="IPR023828">
    <property type="entry name" value="Peptidase_S8_Ser-AS"/>
</dbReference>
<dbReference type="SMART" id="SM00869">
    <property type="entry name" value="Autotransporter"/>
    <property type="match status" value="1"/>
</dbReference>
<dbReference type="Pfam" id="PF03797">
    <property type="entry name" value="Autotransporter"/>
    <property type="match status" value="1"/>
</dbReference>
<dbReference type="InterPro" id="IPR000209">
    <property type="entry name" value="Peptidase_S8/S53_dom"/>
</dbReference>
<dbReference type="EMBL" id="CP132977">
    <property type="protein sequence ID" value="WMD23932.1"/>
    <property type="molecule type" value="Genomic_DNA"/>
</dbReference>
<protein>
    <submittedName>
        <fullName evidence="9">Autotransporter domain-containing protein</fullName>
    </submittedName>
</protein>
<feature type="active site" description="Charge relay system" evidence="5">
    <location>
        <position position="130"/>
    </location>
</feature>
<dbReference type="PROSITE" id="PS00138">
    <property type="entry name" value="SUBTILASE_SER"/>
    <property type="match status" value="1"/>
</dbReference>
<dbReference type="Pfam" id="PF00082">
    <property type="entry name" value="Peptidase_S8"/>
    <property type="match status" value="1"/>
</dbReference>
<proteinExistence type="inferred from homology"/>
<evidence type="ECO:0000256" key="5">
    <source>
        <dbReference type="PROSITE-ProRule" id="PRU01240"/>
    </source>
</evidence>
<dbReference type="PROSITE" id="PS00136">
    <property type="entry name" value="SUBTILASE_ASP"/>
    <property type="match status" value="1"/>
</dbReference>
<dbReference type="InterPro" id="IPR034061">
    <property type="entry name" value="Peptidases_S8_Autotransporter"/>
</dbReference>
<dbReference type="SUPFAM" id="SSF52743">
    <property type="entry name" value="Subtilisin-like"/>
    <property type="match status" value="1"/>
</dbReference>
<keyword evidence="9" id="KW-0614">Plasmid</keyword>
<keyword evidence="1 5" id="KW-0645">Protease</keyword>
<dbReference type="InterPro" id="IPR005546">
    <property type="entry name" value="Autotransporte_beta"/>
</dbReference>
<dbReference type="NCBIfam" id="TIGR02601">
    <property type="entry name" value="autotrns_rpt"/>
    <property type="match status" value="1"/>
</dbReference>
<dbReference type="InterPro" id="IPR036709">
    <property type="entry name" value="Autotransporte_beta_dom_sf"/>
</dbReference>
<feature type="domain" description="Autotransporter" evidence="8">
    <location>
        <begin position="650"/>
        <end position="928"/>
    </location>
</feature>
<feature type="active site" description="Charge relay system" evidence="5">
    <location>
        <position position="97"/>
    </location>
</feature>
<name>A0ABY9MA81_9BURK</name>
<dbReference type="CDD" id="cd04848">
    <property type="entry name" value="Peptidases_S8_Autotransporter_serine_protease_like"/>
    <property type="match status" value="1"/>
</dbReference>
<dbReference type="PANTHER" id="PTHR35037:SF3">
    <property type="entry name" value="C-TERMINAL REGION OF AIDA-LIKE PROTEIN"/>
    <property type="match status" value="1"/>
</dbReference>
<dbReference type="PRINTS" id="PR00723">
    <property type="entry name" value="SUBTILISIN"/>
</dbReference>
<keyword evidence="2 7" id="KW-0732">Signal</keyword>
<gene>
    <name evidence="9" type="ORF">RAS12_30330</name>
</gene>
<evidence type="ECO:0000256" key="3">
    <source>
        <dbReference type="ARBA" id="ARBA00022801"/>
    </source>
</evidence>
<feature type="region of interest" description="Disordered" evidence="6">
    <location>
        <begin position="31"/>
        <end position="88"/>
    </location>
</feature>
<evidence type="ECO:0000313" key="9">
    <source>
        <dbReference type="EMBL" id="WMD23932.1"/>
    </source>
</evidence>
<dbReference type="InterPro" id="IPR036852">
    <property type="entry name" value="Peptidase_S8/S53_dom_sf"/>
</dbReference>
<keyword evidence="10" id="KW-1185">Reference proteome</keyword>
<accession>A0ABY9MA81</accession>
<dbReference type="PROSITE" id="PS51208">
    <property type="entry name" value="AUTOTRANSPORTER"/>
    <property type="match status" value="1"/>
</dbReference>
<evidence type="ECO:0000256" key="2">
    <source>
        <dbReference type="ARBA" id="ARBA00022729"/>
    </source>
</evidence>
<dbReference type="Pfam" id="PF12951">
    <property type="entry name" value="PATR"/>
    <property type="match status" value="1"/>
</dbReference>
<evidence type="ECO:0000259" key="8">
    <source>
        <dbReference type="PROSITE" id="PS51208"/>
    </source>
</evidence>
<feature type="chain" id="PRO_5045898401" evidence="7">
    <location>
        <begin position="28"/>
        <end position="929"/>
    </location>
</feature>
<dbReference type="Gene3D" id="3.40.50.200">
    <property type="entry name" value="Peptidase S8/S53 domain"/>
    <property type="match status" value="1"/>
</dbReference>
<dbReference type="Proteomes" id="UP001234798">
    <property type="component" value="Plasmid unnamed"/>
</dbReference>
<sequence length="929" mass="95285">MTMPKSRQLASKLALSILTLAILSACGGGGGGGGGGGSGGGNLPGTGGNTGGDTGGNTGGGDTGGNPGTGWVPTKPSPTPPSAANFDGTGVKIGVLDTGFDADPMANHPAAVASALKEVIAPASAEAGTHGAIVSRVIGGKDIGDGFPKGMAAGFSLYQANHPTAFSNTDLSTNLATLANRGVKIVNNSWSFPTSPQYALPGGAEALPGSNFRNNFLWVFNDAVLRDGQLLIWANGNEGQANPYVGAGLPSIAPALERGWLTVTQLQADGTLAPWSNQCGVAANWCVSAEAPAGLTGTSFAAPVVTAAAALVSEAYPWMDNSALRQTILSTADDMGDRAKFGWGRLNADRAVRGPAKFDTSLTLGGDFIADFNTYRSQFYNDISGNAGLTKSGTGSLVLWGQNTYSGGTTITKGTVELYGSVSSDVNVFVEGQLVSDGGVAGASVNNSGVVQARGVGLHIKGNYNAWTPQATLTTQLGTTVIVDGQADLNDSKLVVEKPDDQYVVKSKETAVKAGQVSGTFGSVTGGAGLLYSVTANYTPTQVDLDVARANVVSVSQGLYAGQTSRLAAAEAVEAAFQATDAKVQGARSSVSDEFVVVAAKLQAVESAQSLATTLDSVSGQLYASSQALTFQQSQAVNRVLTNRVDNLSIPGAQTGGWVSMVGGTGKLEQSGFASADTSLFGGQVGFDHRVSEKGILGAALTWSEAKADFDNYGGKSKTQGTGLSVYGRYGADVGTYLAGRAGYEWLKSDVKRDILVDGADHVNSGRTDRLASLYAELGHAFSLNGARITPFVGLSYDNLKRGAIDESDNAFGLKADKKSYDQTAGLLGLRLQSSVVSWAGGQTTFTGYGAYRYGNPTDLDFTAAFSGAPDAAFKVKGIGLQRHTGWIGLGATSQAGADLSWFVNYDMQLGRGGVTNNVFSAGLRYAFD</sequence>
<dbReference type="PROSITE" id="PS51892">
    <property type="entry name" value="SUBTILASE"/>
    <property type="match status" value="1"/>
</dbReference>
<dbReference type="InterPro" id="IPR023827">
    <property type="entry name" value="Peptidase_S8_Asp-AS"/>
</dbReference>
<dbReference type="InterPro" id="IPR006315">
    <property type="entry name" value="OM_autotransptr_brl_dom"/>
</dbReference>
<dbReference type="NCBIfam" id="TIGR01414">
    <property type="entry name" value="autotrans_barl"/>
    <property type="match status" value="1"/>
</dbReference>
<feature type="signal peptide" evidence="7">
    <location>
        <begin position="1"/>
        <end position="27"/>
    </location>
</feature>
<feature type="active site" description="Charge relay system" evidence="5">
    <location>
        <position position="299"/>
    </location>
</feature>
<comment type="similarity">
    <text evidence="5">Belongs to the peptidase S8 family.</text>
</comment>
<dbReference type="InterPro" id="IPR051551">
    <property type="entry name" value="Autotransporter_adhesion"/>
</dbReference>
<geneLocation type="plasmid" evidence="9 10">
    <name>unnamed</name>
</geneLocation>
<keyword evidence="3 5" id="KW-0378">Hydrolase</keyword>
<organism evidence="9 10">
    <name type="scientific">Achromobacter seleniivolatilans</name>
    <dbReference type="NCBI Taxonomy" id="3047478"/>
    <lineage>
        <taxon>Bacteria</taxon>
        <taxon>Pseudomonadati</taxon>
        <taxon>Pseudomonadota</taxon>
        <taxon>Betaproteobacteria</taxon>
        <taxon>Burkholderiales</taxon>
        <taxon>Alcaligenaceae</taxon>
        <taxon>Achromobacter</taxon>
    </lineage>
</organism>
<dbReference type="PANTHER" id="PTHR35037">
    <property type="entry name" value="C-TERMINAL REGION OF AIDA-LIKE PROTEIN"/>
    <property type="match status" value="1"/>
</dbReference>
<dbReference type="RefSeq" id="WP_306951858.1">
    <property type="nucleotide sequence ID" value="NZ_CP132977.1"/>
</dbReference>
<evidence type="ECO:0000256" key="4">
    <source>
        <dbReference type="ARBA" id="ARBA00022825"/>
    </source>
</evidence>
<evidence type="ECO:0000313" key="10">
    <source>
        <dbReference type="Proteomes" id="UP001234798"/>
    </source>
</evidence>
<dbReference type="InterPro" id="IPR013425">
    <property type="entry name" value="Autotrns_rpt"/>
</dbReference>
<dbReference type="SUPFAM" id="SSF103515">
    <property type="entry name" value="Autotransporter"/>
    <property type="match status" value="1"/>
</dbReference>
<keyword evidence="4 5" id="KW-0720">Serine protease</keyword>
<dbReference type="PROSITE" id="PS51257">
    <property type="entry name" value="PROKAR_LIPOPROTEIN"/>
    <property type="match status" value="1"/>
</dbReference>
<evidence type="ECO:0000256" key="7">
    <source>
        <dbReference type="SAM" id="SignalP"/>
    </source>
</evidence>
<feature type="compositionally biased region" description="Gly residues" evidence="6">
    <location>
        <begin position="31"/>
        <end position="68"/>
    </location>
</feature>
<evidence type="ECO:0000256" key="6">
    <source>
        <dbReference type="SAM" id="MobiDB-lite"/>
    </source>
</evidence>
<evidence type="ECO:0000256" key="1">
    <source>
        <dbReference type="ARBA" id="ARBA00022670"/>
    </source>
</evidence>
<dbReference type="Gene3D" id="2.40.128.130">
    <property type="entry name" value="Autotransporter beta-domain"/>
    <property type="match status" value="1"/>
</dbReference>